<dbReference type="GeneID" id="117568626"/>
<dbReference type="CDD" id="cd09972">
    <property type="entry name" value="LOTUS_TDRD_OSKAR"/>
    <property type="match status" value="1"/>
</dbReference>
<dbReference type="AlphaFoldDB" id="A0A6P8X0M5"/>
<reference evidence="4" key="1">
    <citation type="submission" date="2025-08" db="UniProtKB">
        <authorList>
            <consortium name="RefSeq"/>
        </authorList>
    </citation>
    <scope>IDENTIFICATION</scope>
    <source>
        <strain evidence="4">15112-1751.03</strain>
        <tissue evidence="4">Whole Adult</tissue>
    </source>
</reference>
<evidence type="ECO:0000256" key="1">
    <source>
        <dbReference type="SAM" id="MobiDB-lite"/>
    </source>
</evidence>
<dbReference type="InterPro" id="IPR025605">
    <property type="entry name" value="OST-HTH/LOTUS_dom"/>
</dbReference>
<sequence length="413" mass="47401">MEEQGLLSYVKKMVHSLIVSTPQDMTVEQLKRDYINVDGVPLPFSKLGFKDVESFLRSIPDTVSVRGCGPMALLVAKKNEKSAHIQSLVQCQKKPSVKARKQIWSRYPTERSDLVFVNEKSNASRPVYNNNRGRRSYATNKNNYNSRQVHQRPSTNSIASSLKKVSIANVEEEDNVKHCMPDNKEDIKPIISDHTDKNDNNLDKKPIATYHTEYISSDEGCDEDALPAYAVDDQIRNLIVNDNDFDVKPEIRTVLIEPKKEPVDKYVSSDDGNDEEAIPGYAVDDRVLKVDYPTDAVRYDFVLPVRDINKRLKLDDRIRVKLVSVSSPHSFFFWIQDEEYDTYKAMAINMQFYYRDIDMKKYTIPLHLVMPGHLGAIHTRGTFWQRVRVLAVKMGHPMNIEACVILVLCIIQM</sequence>
<feature type="region of interest" description="Disordered" evidence="1">
    <location>
        <begin position="125"/>
        <end position="160"/>
    </location>
</feature>
<dbReference type="OrthoDB" id="10034606at2759"/>
<accession>A0A6P8X0M5</accession>
<dbReference type="PROSITE" id="PS51644">
    <property type="entry name" value="HTH_OST"/>
    <property type="match status" value="1"/>
</dbReference>
<keyword evidence="3" id="KW-1185">Reference proteome</keyword>
<dbReference type="Gene3D" id="3.30.420.610">
    <property type="entry name" value="LOTUS domain-like"/>
    <property type="match status" value="1"/>
</dbReference>
<name>A0A6P8X0M5_DROAB</name>
<evidence type="ECO:0000259" key="2">
    <source>
        <dbReference type="PROSITE" id="PS51644"/>
    </source>
</evidence>
<dbReference type="Proteomes" id="UP000515160">
    <property type="component" value="Chromosome 3"/>
</dbReference>
<dbReference type="CTD" id="36590"/>
<organism evidence="3 4">
    <name type="scientific">Drosophila albomicans</name>
    <name type="common">Fruit fly</name>
    <dbReference type="NCBI Taxonomy" id="7291"/>
    <lineage>
        <taxon>Eukaryota</taxon>
        <taxon>Metazoa</taxon>
        <taxon>Ecdysozoa</taxon>
        <taxon>Arthropoda</taxon>
        <taxon>Hexapoda</taxon>
        <taxon>Insecta</taxon>
        <taxon>Pterygota</taxon>
        <taxon>Neoptera</taxon>
        <taxon>Endopterygota</taxon>
        <taxon>Diptera</taxon>
        <taxon>Brachycera</taxon>
        <taxon>Muscomorpha</taxon>
        <taxon>Ephydroidea</taxon>
        <taxon>Drosophilidae</taxon>
        <taxon>Drosophila</taxon>
    </lineage>
</organism>
<proteinExistence type="predicted"/>
<feature type="region of interest" description="Disordered" evidence="1">
    <location>
        <begin position="179"/>
        <end position="204"/>
    </location>
</feature>
<dbReference type="RefSeq" id="XP_034105308.2">
    <property type="nucleotide sequence ID" value="XM_034249417.2"/>
</dbReference>
<dbReference type="InterPro" id="IPR041966">
    <property type="entry name" value="LOTUS-like"/>
</dbReference>
<gene>
    <name evidence="4" type="primary">LOC117568626</name>
</gene>
<feature type="domain" description="HTH OST-type" evidence="2">
    <location>
        <begin position="6"/>
        <end position="79"/>
    </location>
</feature>
<evidence type="ECO:0000313" key="4">
    <source>
        <dbReference type="RefSeq" id="XP_034105308.2"/>
    </source>
</evidence>
<evidence type="ECO:0000313" key="3">
    <source>
        <dbReference type="Proteomes" id="UP000515160"/>
    </source>
</evidence>
<dbReference type="Pfam" id="PF12872">
    <property type="entry name" value="OST-HTH"/>
    <property type="match status" value="1"/>
</dbReference>
<protein>
    <submittedName>
        <fullName evidence="4">Uncharacterized protein LOC117568626</fullName>
    </submittedName>
</protein>